<name>A0ABU8WMF9_9BURK</name>
<gene>
    <name evidence="1" type="ORF">WKW82_15480</name>
</gene>
<accession>A0ABU8WMF9</accession>
<reference evidence="1 2" key="1">
    <citation type="submission" date="2024-03" db="EMBL/GenBank/DDBJ databases">
        <title>Novel species of the genus Variovorax.</title>
        <authorList>
            <person name="Liu Q."/>
            <person name="Xin Y.-H."/>
        </authorList>
    </citation>
    <scope>NUCLEOTIDE SEQUENCE [LARGE SCALE GENOMIC DNA]</scope>
    <source>
        <strain evidence="1 2">KACC 18900</strain>
    </source>
</reference>
<sequence length="258" mass="27432">MLLVLVALAPLARAGSDLPLTAHAQAGHAFDGLRSLRPDEMPRLADAQGGVVLRLLGDSTRFVDNVKYEPEDLAALSQVCDRTRAAITAYTSFNALQQGVPDAKAVVQNVVDYQGEIAVLQPFVARCIARQVLLAEAMLQKLGAAQTSQLRLGGLKRAQNSLLQLYAGVASFFADTRFGASYCALLDTMSDLARVHARGLPLVSRAFALRLLPQPAQVPAGRQREALQRIVDALSDVRCTALCLLGSNDGQSPGGGKS</sequence>
<keyword evidence="2" id="KW-1185">Reference proteome</keyword>
<protein>
    <recommendedName>
        <fullName evidence="3">Secreted protein</fullName>
    </recommendedName>
</protein>
<proteinExistence type="predicted"/>
<dbReference type="Proteomes" id="UP001385892">
    <property type="component" value="Unassembled WGS sequence"/>
</dbReference>
<organism evidence="1 2">
    <name type="scientific">Variovorax rhizosphaerae</name>
    <dbReference type="NCBI Taxonomy" id="1836200"/>
    <lineage>
        <taxon>Bacteria</taxon>
        <taxon>Pseudomonadati</taxon>
        <taxon>Pseudomonadota</taxon>
        <taxon>Betaproteobacteria</taxon>
        <taxon>Burkholderiales</taxon>
        <taxon>Comamonadaceae</taxon>
        <taxon>Variovorax</taxon>
    </lineage>
</organism>
<dbReference type="EMBL" id="JBBKZT010000006">
    <property type="protein sequence ID" value="MEJ8848060.1"/>
    <property type="molecule type" value="Genomic_DNA"/>
</dbReference>
<dbReference type="RefSeq" id="WP_340343184.1">
    <property type="nucleotide sequence ID" value="NZ_JBBKZT010000006.1"/>
</dbReference>
<evidence type="ECO:0000313" key="1">
    <source>
        <dbReference type="EMBL" id="MEJ8848060.1"/>
    </source>
</evidence>
<comment type="caution">
    <text evidence="1">The sequence shown here is derived from an EMBL/GenBank/DDBJ whole genome shotgun (WGS) entry which is preliminary data.</text>
</comment>
<evidence type="ECO:0008006" key="3">
    <source>
        <dbReference type="Google" id="ProtNLM"/>
    </source>
</evidence>
<evidence type="ECO:0000313" key="2">
    <source>
        <dbReference type="Proteomes" id="UP001385892"/>
    </source>
</evidence>